<protein>
    <submittedName>
        <fullName evidence="1">Uncharacterized protein</fullName>
    </submittedName>
</protein>
<evidence type="ECO:0000313" key="1">
    <source>
        <dbReference type="EMBL" id="KZL69601.1"/>
    </source>
</evidence>
<proteinExistence type="predicted"/>
<sequence length="172" mass="20011">AHDTKRIDTTTQRIARPEISWCRSNQIRVPSDLKPVHTNTHIHTQYRKDAVGTRLPNLPHRAGIRDAQHKDPLESAKSDGFPLWCCGRHSRSRILQRLLILFPLLFPDRRLVLRSPNRPRIDNSRFAVAEHKPLFQGTIGRMDEWVVWRAPWLHPHLDFILRHREGITGGNG</sequence>
<evidence type="ECO:0000313" key="2">
    <source>
        <dbReference type="Proteomes" id="UP000076584"/>
    </source>
</evidence>
<dbReference type="AlphaFoldDB" id="A0A166RQY1"/>
<reference evidence="1 2" key="1">
    <citation type="submission" date="2015-06" db="EMBL/GenBank/DDBJ databases">
        <title>Survival trade-offs in plant roots during colonization by closely related pathogenic and mutualistic fungi.</title>
        <authorList>
            <person name="Hacquard S."/>
            <person name="Kracher B."/>
            <person name="Hiruma K."/>
            <person name="Weinman A."/>
            <person name="Muench P."/>
            <person name="Garrido Oter R."/>
            <person name="Ver Loren van Themaat E."/>
            <person name="Dallerey J.-F."/>
            <person name="Damm U."/>
            <person name="Henrissat B."/>
            <person name="Lespinet O."/>
            <person name="Thon M."/>
            <person name="Kemen E."/>
            <person name="McHardy A.C."/>
            <person name="Schulze-Lefert P."/>
            <person name="O'Connell R.J."/>
        </authorList>
    </citation>
    <scope>NUCLEOTIDE SEQUENCE [LARGE SCALE GENOMIC DNA]</scope>
    <source>
        <strain evidence="1 2">MAFF 238704</strain>
    </source>
</reference>
<dbReference type="EMBL" id="LFIW01002480">
    <property type="protein sequence ID" value="KZL69601.1"/>
    <property type="molecule type" value="Genomic_DNA"/>
</dbReference>
<feature type="non-terminal residue" evidence="1">
    <location>
        <position position="1"/>
    </location>
</feature>
<name>A0A166RQY1_COLIC</name>
<dbReference type="Proteomes" id="UP000076584">
    <property type="component" value="Unassembled WGS sequence"/>
</dbReference>
<accession>A0A166RQY1</accession>
<gene>
    <name evidence="1" type="ORF">CI238_00670</name>
</gene>
<organism evidence="1 2">
    <name type="scientific">Colletotrichum incanum</name>
    <name type="common">Soybean anthracnose fungus</name>
    <dbReference type="NCBI Taxonomy" id="1573173"/>
    <lineage>
        <taxon>Eukaryota</taxon>
        <taxon>Fungi</taxon>
        <taxon>Dikarya</taxon>
        <taxon>Ascomycota</taxon>
        <taxon>Pezizomycotina</taxon>
        <taxon>Sordariomycetes</taxon>
        <taxon>Hypocreomycetidae</taxon>
        <taxon>Glomerellales</taxon>
        <taxon>Glomerellaceae</taxon>
        <taxon>Colletotrichum</taxon>
        <taxon>Colletotrichum spaethianum species complex</taxon>
    </lineage>
</organism>
<comment type="caution">
    <text evidence="1">The sequence shown here is derived from an EMBL/GenBank/DDBJ whole genome shotgun (WGS) entry which is preliminary data.</text>
</comment>
<keyword evidence="2" id="KW-1185">Reference proteome</keyword>